<accession>A0A2P2PMC3</accession>
<protein>
    <submittedName>
        <fullName evidence="1">Uncharacterized protein</fullName>
    </submittedName>
</protein>
<proteinExistence type="predicted"/>
<evidence type="ECO:0000313" key="1">
    <source>
        <dbReference type="EMBL" id="MBX55769.1"/>
    </source>
</evidence>
<dbReference type="AlphaFoldDB" id="A0A2P2PMC3"/>
<reference evidence="1" key="1">
    <citation type="submission" date="2018-02" db="EMBL/GenBank/DDBJ databases">
        <title>Rhizophora mucronata_Transcriptome.</title>
        <authorList>
            <person name="Meera S.P."/>
            <person name="Sreeshan A."/>
            <person name="Augustine A."/>
        </authorList>
    </citation>
    <scope>NUCLEOTIDE SEQUENCE</scope>
    <source>
        <tissue evidence="1">Leaf</tissue>
    </source>
</reference>
<organism evidence="1">
    <name type="scientific">Rhizophora mucronata</name>
    <name type="common">Asiatic mangrove</name>
    <dbReference type="NCBI Taxonomy" id="61149"/>
    <lineage>
        <taxon>Eukaryota</taxon>
        <taxon>Viridiplantae</taxon>
        <taxon>Streptophyta</taxon>
        <taxon>Embryophyta</taxon>
        <taxon>Tracheophyta</taxon>
        <taxon>Spermatophyta</taxon>
        <taxon>Magnoliopsida</taxon>
        <taxon>eudicotyledons</taxon>
        <taxon>Gunneridae</taxon>
        <taxon>Pentapetalae</taxon>
        <taxon>rosids</taxon>
        <taxon>fabids</taxon>
        <taxon>Malpighiales</taxon>
        <taxon>Rhizophoraceae</taxon>
        <taxon>Rhizophora</taxon>
    </lineage>
</organism>
<dbReference type="EMBL" id="GGEC01075285">
    <property type="protein sequence ID" value="MBX55769.1"/>
    <property type="molecule type" value="Transcribed_RNA"/>
</dbReference>
<sequence>MAACLMNNDSKICCVDGHEFLIIMWSFFCQLLGMRCSNVCAEIIFLPH</sequence>
<name>A0A2P2PMC3_RHIMU</name>